<evidence type="ECO:0000313" key="1">
    <source>
        <dbReference type="EMBL" id="MBB3326389.1"/>
    </source>
</evidence>
<dbReference type="RefSeq" id="WP_183337344.1">
    <property type="nucleotide sequence ID" value="NZ_JACHZG010000001.1"/>
</dbReference>
<keyword evidence="2" id="KW-1185">Reference proteome</keyword>
<evidence type="ECO:0000313" key="2">
    <source>
        <dbReference type="Proteomes" id="UP000565572"/>
    </source>
</evidence>
<comment type="caution">
    <text evidence="1">The sequence shown here is derived from an EMBL/GenBank/DDBJ whole genome shotgun (WGS) entry which is preliminary data.</text>
</comment>
<dbReference type="AlphaFoldDB" id="A0A7W5P6C9"/>
<accession>A0A7W5P6C9</accession>
<protein>
    <submittedName>
        <fullName evidence="1">Uncharacterized protein</fullName>
    </submittedName>
</protein>
<reference evidence="1 2" key="1">
    <citation type="submission" date="2020-08" db="EMBL/GenBank/DDBJ databases">
        <title>Sequencing the genomes of 1000 actinobacteria strains.</title>
        <authorList>
            <person name="Klenk H.-P."/>
        </authorList>
    </citation>
    <scope>NUCLEOTIDE SEQUENCE [LARGE SCALE GENOMIC DNA]</scope>
    <source>
        <strain evidence="1 2">DSM 11053</strain>
    </source>
</reference>
<organism evidence="1 2">
    <name type="scientific">Microlunatus antarcticus</name>
    <dbReference type="NCBI Taxonomy" id="53388"/>
    <lineage>
        <taxon>Bacteria</taxon>
        <taxon>Bacillati</taxon>
        <taxon>Actinomycetota</taxon>
        <taxon>Actinomycetes</taxon>
        <taxon>Propionibacteriales</taxon>
        <taxon>Propionibacteriaceae</taxon>
        <taxon>Microlunatus</taxon>
    </lineage>
</organism>
<sequence>MVGSAQWFAGDEPTEAREQAFVEALRVVASTWSFTDLDAAHTSTAANEIGRLVEVKVPSLTTSRRTLRILYDVDVDGPPALQSEWTAFGYPFEGPGYEQPDPETDLWVSGVDASPQQFGAWAGLWFERQLRRPVRRVEWDRPASGLSTLIPGSTSEPAFVRWMIDNPQQQLDERGGLKWWWLQHQPPSREVWERLTR</sequence>
<proteinExistence type="predicted"/>
<name>A0A7W5P6C9_9ACTN</name>
<gene>
    <name evidence="1" type="ORF">FHX39_001333</name>
</gene>
<dbReference type="Proteomes" id="UP000565572">
    <property type="component" value="Unassembled WGS sequence"/>
</dbReference>
<dbReference type="EMBL" id="JACHZG010000001">
    <property type="protein sequence ID" value="MBB3326389.1"/>
    <property type="molecule type" value="Genomic_DNA"/>
</dbReference>